<feature type="region of interest" description="Disordered" evidence="1">
    <location>
        <begin position="484"/>
        <end position="511"/>
    </location>
</feature>
<evidence type="ECO:0000256" key="1">
    <source>
        <dbReference type="SAM" id="MobiDB-lite"/>
    </source>
</evidence>
<dbReference type="Proteomes" id="UP001175211">
    <property type="component" value="Unassembled WGS sequence"/>
</dbReference>
<feature type="compositionally biased region" description="Acidic residues" evidence="1">
    <location>
        <begin position="286"/>
        <end position="297"/>
    </location>
</feature>
<name>A0AA39TKN5_ARMTA</name>
<feature type="region of interest" description="Disordered" evidence="1">
    <location>
        <begin position="386"/>
        <end position="425"/>
    </location>
</feature>
<keyword evidence="3" id="KW-1185">Reference proteome</keyword>
<evidence type="ECO:0000313" key="2">
    <source>
        <dbReference type="EMBL" id="KAK0462492.1"/>
    </source>
</evidence>
<protein>
    <submittedName>
        <fullName evidence="2">Uncharacterized protein</fullName>
    </submittedName>
</protein>
<feature type="compositionally biased region" description="Basic and acidic residues" evidence="1">
    <location>
        <begin position="223"/>
        <end position="236"/>
    </location>
</feature>
<feature type="compositionally biased region" description="Low complexity" evidence="1">
    <location>
        <begin position="1"/>
        <end position="11"/>
    </location>
</feature>
<reference evidence="2" key="1">
    <citation type="submission" date="2023-06" db="EMBL/GenBank/DDBJ databases">
        <authorList>
            <consortium name="Lawrence Berkeley National Laboratory"/>
            <person name="Ahrendt S."/>
            <person name="Sahu N."/>
            <person name="Indic B."/>
            <person name="Wong-Bajracharya J."/>
            <person name="Merenyi Z."/>
            <person name="Ke H.-M."/>
            <person name="Monk M."/>
            <person name="Kocsube S."/>
            <person name="Drula E."/>
            <person name="Lipzen A."/>
            <person name="Balint B."/>
            <person name="Henrissat B."/>
            <person name="Andreopoulos B."/>
            <person name="Martin F.M."/>
            <person name="Harder C.B."/>
            <person name="Rigling D."/>
            <person name="Ford K.L."/>
            <person name="Foster G.D."/>
            <person name="Pangilinan J."/>
            <person name="Papanicolaou A."/>
            <person name="Barry K."/>
            <person name="LaButti K."/>
            <person name="Viragh M."/>
            <person name="Koriabine M."/>
            <person name="Yan M."/>
            <person name="Riley R."/>
            <person name="Champramary S."/>
            <person name="Plett K.L."/>
            <person name="Tsai I.J."/>
            <person name="Slot J."/>
            <person name="Sipos G."/>
            <person name="Plett J."/>
            <person name="Nagy L.G."/>
            <person name="Grigoriev I.V."/>
        </authorList>
    </citation>
    <scope>NUCLEOTIDE SEQUENCE</scope>
    <source>
        <strain evidence="2">CCBAS 213</strain>
    </source>
</reference>
<comment type="caution">
    <text evidence="2">The sequence shown here is derived from an EMBL/GenBank/DDBJ whole genome shotgun (WGS) entry which is preliminary data.</text>
</comment>
<feature type="compositionally biased region" description="Basic and acidic residues" evidence="1">
    <location>
        <begin position="267"/>
        <end position="284"/>
    </location>
</feature>
<dbReference type="RefSeq" id="XP_060334104.1">
    <property type="nucleotide sequence ID" value="XM_060472366.1"/>
</dbReference>
<feature type="region of interest" description="Disordered" evidence="1">
    <location>
        <begin position="207"/>
        <end position="297"/>
    </location>
</feature>
<dbReference type="EMBL" id="JAUEPS010000009">
    <property type="protein sequence ID" value="KAK0462492.1"/>
    <property type="molecule type" value="Genomic_DNA"/>
</dbReference>
<gene>
    <name evidence="2" type="ORF">EV420DRAFT_1525173</name>
</gene>
<feature type="compositionally biased region" description="Basic and acidic residues" evidence="1">
    <location>
        <begin position="386"/>
        <end position="395"/>
    </location>
</feature>
<dbReference type="GeneID" id="85355914"/>
<organism evidence="2 3">
    <name type="scientific">Armillaria tabescens</name>
    <name type="common">Ringless honey mushroom</name>
    <name type="synonym">Agaricus tabescens</name>
    <dbReference type="NCBI Taxonomy" id="1929756"/>
    <lineage>
        <taxon>Eukaryota</taxon>
        <taxon>Fungi</taxon>
        <taxon>Dikarya</taxon>
        <taxon>Basidiomycota</taxon>
        <taxon>Agaricomycotina</taxon>
        <taxon>Agaricomycetes</taxon>
        <taxon>Agaricomycetidae</taxon>
        <taxon>Agaricales</taxon>
        <taxon>Marasmiineae</taxon>
        <taxon>Physalacriaceae</taxon>
        <taxon>Desarmillaria</taxon>
    </lineage>
</organism>
<accession>A0AA39TKN5</accession>
<sequence>MSPLHSSSSPSFLYTTDYAPAPRIGPTMDEPISTNLTTEPGFPLGDYGLFEEETPWDDKSQEEVAFLVQPQDKSSSPLPVKTSTDKPAISVSFNENVDLSPIPMSKFQRARANFAPEMSYLALLESRLGFFPPSKGRRVCMSHISVPPLPHDKSEYRTLRFPNRASSNFAKAKSPGKSKAGLIQRHEHIRATYQADGAMLVNKPFSGSLSPLATKPRRGPSHSSDDAATRRSKSQEFEVIPSPRKRRRLSIDSMGSFPPKKKPKRYQVREVRPRSSDVDEKASVTEDSDNYSTQDDEYVTDSEVVSVNLRPRTRSTCRHNSESDRMEWHDTRSGLELDVDIQPTATPPPPLMSAKARGKQKAIPIHHEKDSLSPQPHIDVDFSNDMHLEDNHYSDPHTVVSPSAPDSYANGPTSPPHSASPSEEHLLDSFPDLSFFEKYAPLQKHSLPNFWFQGCSIPHGQTLDPSLLGGLGFTDLHDLMSPSPLRLGSPGAGVPLPQPLPDYRPGRDISR</sequence>
<feature type="region of interest" description="Disordered" evidence="1">
    <location>
        <begin position="1"/>
        <end position="38"/>
    </location>
</feature>
<dbReference type="AlphaFoldDB" id="A0AA39TKN5"/>
<evidence type="ECO:0000313" key="3">
    <source>
        <dbReference type="Proteomes" id="UP001175211"/>
    </source>
</evidence>
<proteinExistence type="predicted"/>